<comment type="caution">
    <text evidence="1">The sequence shown here is derived from an EMBL/GenBank/DDBJ whole genome shotgun (WGS) entry which is preliminary data.</text>
</comment>
<evidence type="ECO:0000313" key="1">
    <source>
        <dbReference type="EMBL" id="KAJ7204083.1"/>
    </source>
</evidence>
<accession>A0AAD6V6A3</accession>
<protein>
    <submittedName>
        <fullName evidence="1">Uncharacterized protein</fullName>
    </submittedName>
</protein>
<dbReference type="Proteomes" id="UP001219525">
    <property type="component" value="Unassembled WGS sequence"/>
</dbReference>
<dbReference type="EMBL" id="JARJCW010000048">
    <property type="protein sequence ID" value="KAJ7204083.1"/>
    <property type="molecule type" value="Genomic_DNA"/>
</dbReference>
<proteinExistence type="predicted"/>
<reference evidence="1" key="1">
    <citation type="submission" date="2023-03" db="EMBL/GenBank/DDBJ databases">
        <title>Massive genome expansion in bonnet fungi (Mycena s.s.) driven by repeated elements and novel gene families across ecological guilds.</title>
        <authorList>
            <consortium name="Lawrence Berkeley National Laboratory"/>
            <person name="Harder C.B."/>
            <person name="Miyauchi S."/>
            <person name="Viragh M."/>
            <person name="Kuo A."/>
            <person name="Thoen E."/>
            <person name="Andreopoulos B."/>
            <person name="Lu D."/>
            <person name="Skrede I."/>
            <person name="Drula E."/>
            <person name="Henrissat B."/>
            <person name="Morin E."/>
            <person name="Kohler A."/>
            <person name="Barry K."/>
            <person name="LaButti K."/>
            <person name="Morin E."/>
            <person name="Salamov A."/>
            <person name="Lipzen A."/>
            <person name="Mereny Z."/>
            <person name="Hegedus B."/>
            <person name="Baldrian P."/>
            <person name="Stursova M."/>
            <person name="Weitz H."/>
            <person name="Taylor A."/>
            <person name="Grigoriev I.V."/>
            <person name="Nagy L.G."/>
            <person name="Martin F."/>
            <person name="Kauserud H."/>
        </authorList>
    </citation>
    <scope>NUCLEOTIDE SEQUENCE</scope>
    <source>
        <strain evidence="1">9144</strain>
    </source>
</reference>
<keyword evidence="2" id="KW-1185">Reference proteome</keyword>
<evidence type="ECO:0000313" key="2">
    <source>
        <dbReference type="Proteomes" id="UP001219525"/>
    </source>
</evidence>
<sequence>MREQIHTVPRWCGGPAWYGCIYIEDEEYTDQPGFCGLLVAHTLLFMSFKHQHIEYPCALVTWFPEIGALPCPDVGMWMVKPDVDNEGSHILNIIHVDSILHGTPHPSSLDSFRAYYINKHADHHSHEIAF</sequence>
<organism evidence="1 2">
    <name type="scientific">Mycena pura</name>
    <dbReference type="NCBI Taxonomy" id="153505"/>
    <lineage>
        <taxon>Eukaryota</taxon>
        <taxon>Fungi</taxon>
        <taxon>Dikarya</taxon>
        <taxon>Basidiomycota</taxon>
        <taxon>Agaricomycotina</taxon>
        <taxon>Agaricomycetes</taxon>
        <taxon>Agaricomycetidae</taxon>
        <taxon>Agaricales</taxon>
        <taxon>Marasmiineae</taxon>
        <taxon>Mycenaceae</taxon>
        <taxon>Mycena</taxon>
    </lineage>
</organism>
<name>A0AAD6V6A3_9AGAR</name>
<gene>
    <name evidence="1" type="ORF">GGX14DRAFT_535835</name>
</gene>
<dbReference type="AlphaFoldDB" id="A0AAD6V6A3"/>